<dbReference type="SUPFAM" id="SSF53383">
    <property type="entry name" value="PLP-dependent transferases"/>
    <property type="match status" value="1"/>
</dbReference>
<protein>
    <submittedName>
        <fullName evidence="5">Beta-eliminating lyase-related protein</fullName>
    </submittedName>
</protein>
<evidence type="ECO:0000256" key="3">
    <source>
        <dbReference type="ARBA" id="ARBA00022898"/>
    </source>
</evidence>
<dbReference type="RefSeq" id="WP_342555916.1">
    <property type="nucleotide sequence ID" value="NZ_CP159992.1"/>
</dbReference>
<evidence type="ECO:0000256" key="1">
    <source>
        <dbReference type="ARBA" id="ARBA00001933"/>
    </source>
</evidence>
<dbReference type="AlphaFoldDB" id="A0AAU8NJJ7"/>
<accession>A0AAU8NJJ7</accession>
<name>A0AAU8NJJ7_9BACL</name>
<dbReference type="InterPro" id="IPR015422">
    <property type="entry name" value="PyrdxlP-dep_Trfase_small"/>
</dbReference>
<dbReference type="Gene3D" id="3.40.640.10">
    <property type="entry name" value="Type I PLP-dependent aspartate aminotransferase-like (Major domain)"/>
    <property type="match status" value="1"/>
</dbReference>
<dbReference type="InterPro" id="IPR015421">
    <property type="entry name" value="PyrdxlP-dep_Trfase_major"/>
</dbReference>
<dbReference type="EMBL" id="CP159992">
    <property type="protein sequence ID" value="XCP97477.1"/>
    <property type="molecule type" value="Genomic_DNA"/>
</dbReference>
<dbReference type="GO" id="GO:0016829">
    <property type="term" value="F:lyase activity"/>
    <property type="evidence" value="ECO:0007669"/>
    <property type="project" value="UniProtKB-KW"/>
</dbReference>
<dbReference type="PANTHER" id="PTHR48097:SF5">
    <property type="entry name" value="LOW SPECIFICITY L-THREONINE ALDOLASE"/>
    <property type="match status" value="1"/>
</dbReference>
<comment type="similarity">
    <text evidence="2">Belongs to the threonine aldolase family.</text>
</comment>
<dbReference type="InterPro" id="IPR015424">
    <property type="entry name" value="PyrdxlP-dep_Trfase"/>
</dbReference>
<reference evidence="5" key="1">
    <citation type="submission" date="2024-05" db="EMBL/GenBank/DDBJ databases">
        <title>Draft genome assemblies of 36 bacteria isolated from hibernating arctic ground squirrels.</title>
        <authorList>
            <person name="McKee H."/>
            <person name="Mullen L."/>
            <person name="Drown D.M."/>
            <person name="Duddleston K.N."/>
        </authorList>
    </citation>
    <scope>NUCLEOTIDE SEQUENCE</scope>
    <source>
        <strain evidence="5">AN1007</strain>
    </source>
</reference>
<keyword evidence="5" id="KW-0456">Lyase</keyword>
<dbReference type="Gene3D" id="3.90.1150.10">
    <property type="entry name" value="Aspartate Aminotransferase, domain 1"/>
    <property type="match status" value="1"/>
</dbReference>
<dbReference type="PANTHER" id="PTHR48097">
    <property type="entry name" value="L-THREONINE ALDOLASE-RELATED"/>
    <property type="match status" value="1"/>
</dbReference>
<dbReference type="Pfam" id="PF01212">
    <property type="entry name" value="Beta_elim_lyase"/>
    <property type="match status" value="1"/>
</dbReference>
<proteinExistence type="inferred from homology"/>
<comment type="cofactor">
    <cofactor evidence="1">
        <name>pyridoxal 5'-phosphate</name>
        <dbReference type="ChEBI" id="CHEBI:597326"/>
    </cofactor>
</comment>
<evidence type="ECO:0000313" key="5">
    <source>
        <dbReference type="EMBL" id="XCP97477.1"/>
    </source>
</evidence>
<feature type="domain" description="Aromatic amino acid beta-eliminating lyase/threonine aldolase" evidence="4">
    <location>
        <begin position="17"/>
        <end position="351"/>
    </location>
</feature>
<evidence type="ECO:0000256" key="2">
    <source>
        <dbReference type="ARBA" id="ARBA00006966"/>
    </source>
</evidence>
<dbReference type="GO" id="GO:0006520">
    <property type="term" value="P:amino acid metabolic process"/>
    <property type="evidence" value="ECO:0007669"/>
    <property type="project" value="InterPro"/>
</dbReference>
<evidence type="ECO:0000259" key="4">
    <source>
        <dbReference type="Pfam" id="PF01212"/>
    </source>
</evidence>
<organism evidence="5">
    <name type="scientific">Paenibacillus sp. AN1007</name>
    <dbReference type="NCBI Taxonomy" id="3151385"/>
    <lineage>
        <taxon>Bacteria</taxon>
        <taxon>Bacillati</taxon>
        <taxon>Bacillota</taxon>
        <taxon>Bacilli</taxon>
        <taxon>Bacillales</taxon>
        <taxon>Paenibacillaceae</taxon>
        <taxon>Paenibacillus</taxon>
    </lineage>
</organism>
<sequence length="370" mass="41064">MIRFECDYNEGAHERILQRLMETNLEQTSGYGTDAHCERARMLIRQACDHEEADVHFLVGGTQTNTTVIASILRPHQGVIAAVSGHIAVHETGAIEAAGHKVLTVPSLDGKITATQVRAVYDAHAQESSPEHSVQPGMVYISQPTENGTMYSKAELEALYAVSQACDLPFFIDGARLGYALASRDCDMTMADLARLCDVFYIGGTKIGALMGEAVVILKDALKRDFRYIIKQKGGLLAKGRLLGIQFETLFEDGLYLDISRHAVDMALRIHDTLEQQGVEFLYASPTNQQFPVLPNGLLEQLREHYTFTFWEKVDDSRSAVRFCTSWATRQENVDALTHDIVKLLQKNDNQVQIAEAAEPFAELQTAAMV</sequence>
<gene>
    <name evidence="5" type="ORF">ABXS70_12595</name>
</gene>
<keyword evidence="3" id="KW-0663">Pyridoxal phosphate</keyword>
<dbReference type="InterPro" id="IPR001597">
    <property type="entry name" value="ArAA_b-elim_lyase/Thr_aldolase"/>
</dbReference>